<protein>
    <submittedName>
        <fullName evidence="8">Transcriptional regulator, LysR family</fullName>
    </submittedName>
</protein>
<gene>
    <name evidence="8" type="ORF">SAMN05444169_6749</name>
</gene>
<dbReference type="InterPro" id="IPR036388">
    <property type="entry name" value="WH-like_DNA-bd_sf"/>
</dbReference>
<dbReference type="OrthoDB" id="8339333at2"/>
<dbReference type="Gene3D" id="3.40.190.10">
    <property type="entry name" value="Periplasmic binding protein-like II"/>
    <property type="match status" value="2"/>
</dbReference>
<dbReference type="PANTHER" id="PTHR30118">
    <property type="entry name" value="HTH-TYPE TRANSCRIPTIONAL REGULATOR LEUO-RELATED"/>
    <property type="match status" value="1"/>
</dbReference>
<sequence>MNEIDLRRFDLNLLVVFEVLMIERNVTRAADRLGRTQSAVSHSLSRLRRQWGDPLLIKAGARMQPTAFALDLIEEARPMLRGIERVLSPRHVFDPASSRRVFRFVAPDFTLTLFANLLARLRSDAPGVSIEWTGPREPTPLDVADGQVDIAIVPAQLRLPVGVSTEPIGDLKWRCFGRQGHPAFSRWGRRSWSQWPHLAVRVGDSLASPVNLAAAAARLERRIAGWVPHFSAIAPILAGSDLLTTLPSIAMAATLGAYRLDSQEVPFPIGPLPHVMIWSTARSAHAEIIWLRDRLRRIAKNQFAGLAA</sequence>
<name>A0A1M5RT79_9BRAD</name>
<dbReference type="PROSITE" id="PS50931">
    <property type="entry name" value="HTH_LYSR"/>
    <property type="match status" value="1"/>
</dbReference>
<dbReference type="InterPro" id="IPR036390">
    <property type="entry name" value="WH_DNA-bd_sf"/>
</dbReference>
<evidence type="ECO:0000256" key="1">
    <source>
        <dbReference type="ARBA" id="ARBA00003502"/>
    </source>
</evidence>
<dbReference type="Proteomes" id="UP000190675">
    <property type="component" value="Chromosome I"/>
</dbReference>
<keyword evidence="3" id="KW-0536">Nodulation</keyword>
<keyword evidence="5" id="KW-0238">DNA-binding</keyword>
<dbReference type="Pfam" id="PF03466">
    <property type="entry name" value="LysR_substrate"/>
    <property type="match status" value="1"/>
</dbReference>
<evidence type="ECO:0000256" key="4">
    <source>
        <dbReference type="ARBA" id="ARBA00023015"/>
    </source>
</evidence>
<dbReference type="PANTHER" id="PTHR30118:SF15">
    <property type="entry name" value="TRANSCRIPTIONAL REGULATORY PROTEIN"/>
    <property type="match status" value="1"/>
</dbReference>
<dbReference type="Gene3D" id="1.10.10.10">
    <property type="entry name" value="Winged helix-like DNA-binding domain superfamily/Winged helix DNA-binding domain"/>
    <property type="match status" value="1"/>
</dbReference>
<dbReference type="AlphaFoldDB" id="A0A1M5RT79"/>
<dbReference type="GO" id="GO:0003677">
    <property type="term" value="F:DNA binding"/>
    <property type="evidence" value="ECO:0007669"/>
    <property type="project" value="UniProtKB-KW"/>
</dbReference>
<dbReference type="RefSeq" id="WP_079569746.1">
    <property type="nucleotide sequence ID" value="NZ_LT670818.1"/>
</dbReference>
<evidence type="ECO:0000256" key="6">
    <source>
        <dbReference type="ARBA" id="ARBA00023163"/>
    </source>
</evidence>
<evidence type="ECO:0000256" key="5">
    <source>
        <dbReference type="ARBA" id="ARBA00023125"/>
    </source>
</evidence>
<organism evidence="8 9">
    <name type="scientific">Bradyrhizobium erythrophlei</name>
    <dbReference type="NCBI Taxonomy" id="1437360"/>
    <lineage>
        <taxon>Bacteria</taxon>
        <taxon>Pseudomonadati</taxon>
        <taxon>Pseudomonadota</taxon>
        <taxon>Alphaproteobacteria</taxon>
        <taxon>Hyphomicrobiales</taxon>
        <taxon>Nitrobacteraceae</taxon>
        <taxon>Bradyrhizobium</taxon>
    </lineage>
</organism>
<dbReference type="CDD" id="cd08417">
    <property type="entry name" value="PBP2_Nitroaromatics_like"/>
    <property type="match status" value="1"/>
</dbReference>
<comment type="function">
    <text evidence="1">NodD regulates the expression of the nodABCFE genes which encode other nodulation proteins. NodD is also a negative regulator of its own expression. Binds flavonoids as inducers.</text>
</comment>
<dbReference type="InterPro" id="IPR037402">
    <property type="entry name" value="YidZ_PBP2"/>
</dbReference>
<proteinExistence type="inferred from homology"/>
<accession>A0A1M5RT79</accession>
<dbReference type="GO" id="GO:0003700">
    <property type="term" value="F:DNA-binding transcription factor activity"/>
    <property type="evidence" value="ECO:0007669"/>
    <property type="project" value="InterPro"/>
</dbReference>
<evidence type="ECO:0000256" key="3">
    <source>
        <dbReference type="ARBA" id="ARBA00022458"/>
    </source>
</evidence>
<evidence type="ECO:0000313" key="8">
    <source>
        <dbReference type="EMBL" id="SHH29446.1"/>
    </source>
</evidence>
<dbReference type="EMBL" id="LT670818">
    <property type="protein sequence ID" value="SHH29446.1"/>
    <property type="molecule type" value="Genomic_DNA"/>
</dbReference>
<dbReference type="Pfam" id="PF00126">
    <property type="entry name" value="HTH_1"/>
    <property type="match status" value="1"/>
</dbReference>
<keyword evidence="6" id="KW-0804">Transcription</keyword>
<feature type="domain" description="HTH lysR-type" evidence="7">
    <location>
        <begin position="9"/>
        <end position="66"/>
    </location>
</feature>
<dbReference type="SUPFAM" id="SSF53850">
    <property type="entry name" value="Periplasmic binding protein-like II"/>
    <property type="match status" value="1"/>
</dbReference>
<dbReference type="InterPro" id="IPR000847">
    <property type="entry name" value="LysR_HTH_N"/>
</dbReference>
<keyword evidence="4" id="KW-0805">Transcription regulation</keyword>
<comment type="similarity">
    <text evidence="2">Belongs to the LysR transcriptional regulatory family.</text>
</comment>
<evidence type="ECO:0000313" key="9">
    <source>
        <dbReference type="Proteomes" id="UP000190675"/>
    </source>
</evidence>
<reference evidence="8 9" key="1">
    <citation type="submission" date="2016-11" db="EMBL/GenBank/DDBJ databases">
        <authorList>
            <person name="Jaros S."/>
            <person name="Januszkiewicz K."/>
            <person name="Wedrychowicz H."/>
        </authorList>
    </citation>
    <scope>NUCLEOTIDE SEQUENCE [LARGE SCALE GENOMIC DNA]</scope>
    <source>
        <strain evidence="8 9">GAS242</strain>
    </source>
</reference>
<dbReference type="InterPro" id="IPR050389">
    <property type="entry name" value="LysR-type_TF"/>
</dbReference>
<dbReference type="InterPro" id="IPR005119">
    <property type="entry name" value="LysR_subst-bd"/>
</dbReference>
<evidence type="ECO:0000256" key="2">
    <source>
        <dbReference type="ARBA" id="ARBA00009437"/>
    </source>
</evidence>
<evidence type="ECO:0000259" key="7">
    <source>
        <dbReference type="PROSITE" id="PS50931"/>
    </source>
</evidence>
<dbReference type="SUPFAM" id="SSF46785">
    <property type="entry name" value="Winged helix' DNA-binding domain"/>
    <property type="match status" value="1"/>
</dbReference>